<reference evidence="2 3" key="1">
    <citation type="submission" date="2018-05" db="EMBL/GenBank/DDBJ databases">
        <title>Evolution of GPA BGCs.</title>
        <authorList>
            <person name="Waglechner N."/>
            <person name="Wright G.D."/>
        </authorList>
    </citation>
    <scope>NUCLEOTIDE SEQUENCE [LARGE SCALE GENOMIC DNA]</scope>
    <source>
        <strain evidence="2 3">A82846</strain>
    </source>
</reference>
<dbReference type="SMART" id="SM00220">
    <property type="entry name" value="S_TKc"/>
    <property type="match status" value="1"/>
</dbReference>
<sequence>MDMRYEEFCLADPWFYDTPARLGSDADSFDHVWRPLPTGWDCTRHDIWVAMSCRGRTLPRQGWKVHVSARLDNAERILKAVCDYCFPRGIGFKFLHSKKILLTRNAKYAPREDSGKFVTIYPADYAELERVLVDLSAELAGEYGPYILSDLRYGAGPLYVRYGAFTERWLAADGGQFVPAIERPDGTLVPEQRTPVFRVPDWAEVPDVLAPHLARRDRPHESGFPHLVERALHFSNGGGVYLARRDGGDELVVLKEARPHAGLDSDGTDAVARLHRERKSLERLQGVAGVPMLHEWFTAWEHHYLMMEYMPGRRLDQWMAALYPLTQCDSEQADLAIYTRRALDVLDQVEKLVRSIHERGVVFADLHPGNILIGGDDSVSLVDFDLAFAIDQSDGYPVLAAPGFSPPDDRTGQAIDDYALAALRLHMFLPLTHMMRFQPDKVNLYMEAIQERFPVPDEFGKVVLAELAPTRGSVGDVQPRAQAKVNVGRGKTPTTSDFDSAQPDWRAICGSLIEAILLSATPDRQDRLFPGDIEQFTVGGTCFAFGAAGVLHALSTSGGGRYVEHERWLLESVHRDPPRRPGFYDGTHGIAYVLRDFGYVHEAVTLIDESAPLVGQLRDHGLHSGLAGVGLNLLHFGQTLQSGTYLAQALSIGDRLAEKLTIAAGRHDGRGPRATAGLLRGWSGPGLFFVRLYEHTNDRSWLDMAARALQRDLDECVARPDGSLQVPDEGGQTLPHLDVGTAGIALVVQELIRHVPDTECVTALPAMRRACYPEFVVQSGLFAGRAGLVGALATLQRGHADFDGDRALTRHLARLGWHAVPYRGELAFPGNKSLRLSMDFATGTAGVLRALTVAVDRSGALLPFLDERSSAK</sequence>
<dbReference type="CDD" id="cd04791">
    <property type="entry name" value="LanC_SerThrkinase"/>
    <property type="match status" value="1"/>
</dbReference>
<dbReference type="InterPro" id="IPR000719">
    <property type="entry name" value="Prot_kinase_dom"/>
</dbReference>
<dbReference type="EMBL" id="QHKI01000054">
    <property type="protein sequence ID" value="RSM73661.1"/>
    <property type="molecule type" value="Genomic_DNA"/>
</dbReference>
<feature type="domain" description="Protein kinase" evidence="1">
    <location>
        <begin position="226"/>
        <end position="593"/>
    </location>
</feature>
<dbReference type="NCBIfam" id="NF038151">
    <property type="entry name" value="lanthi_synth_III"/>
    <property type="match status" value="1"/>
</dbReference>
<evidence type="ECO:0000313" key="2">
    <source>
        <dbReference type="EMBL" id="RSM73661.1"/>
    </source>
</evidence>
<dbReference type="InterPro" id="IPR053524">
    <property type="entry name" value="Aerial_hyphae_peptide-synth"/>
</dbReference>
<dbReference type="Pfam" id="PF00069">
    <property type="entry name" value="Pkinase"/>
    <property type="match status" value="1"/>
</dbReference>
<organism evidence="2 3">
    <name type="scientific">Kibdelosporangium aridum</name>
    <dbReference type="NCBI Taxonomy" id="2030"/>
    <lineage>
        <taxon>Bacteria</taxon>
        <taxon>Bacillati</taxon>
        <taxon>Actinomycetota</taxon>
        <taxon>Actinomycetes</taxon>
        <taxon>Pseudonocardiales</taxon>
        <taxon>Pseudonocardiaceae</taxon>
        <taxon>Kibdelosporangium</taxon>
    </lineage>
</organism>
<proteinExistence type="predicted"/>
<dbReference type="Proteomes" id="UP000287547">
    <property type="component" value="Unassembled WGS sequence"/>
</dbReference>
<dbReference type="Gene3D" id="1.10.510.10">
    <property type="entry name" value="Transferase(Phosphotransferase) domain 1"/>
    <property type="match status" value="1"/>
</dbReference>
<dbReference type="GO" id="GO:0031179">
    <property type="term" value="P:peptide modification"/>
    <property type="evidence" value="ECO:0007669"/>
    <property type="project" value="InterPro"/>
</dbReference>
<protein>
    <submittedName>
        <fullName evidence="2">Serine/threonine protein kinase</fullName>
    </submittedName>
</protein>
<dbReference type="AlphaFoldDB" id="A0A428YV77"/>
<dbReference type="SUPFAM" id="SSF158745">
    <property type="entry name" value="LanC-like"/>
    <property type="match status" value="1"/>
</dbReference>
<accession>A0A428YV77</accession>
<dbReference type="SMART" id="SM01260">
    <property type="entry name" value="LANC_like"/>
    <property type="match status" value="1"/>
</dbReference>
<keyword evidence="2" id="KW-0418">Kinase</keyword>
<dbReference type="PANTHER" id="PTHR44167">
    <property type="entry name" value="OVARIAN-SPECIFIC SERINE/THREONINE-PROTEIN KINASE LOK-RELATED"/>
    <property type="match status" value="1"/>
</dbReference>
<keyword evidence="2" id="KW-0808">Transferase</keyword>
<dbReference type="PROSITE" id="PS50011">
    <property type="entry name" value="PROTEIN_KINASE_DOM"/>
    <property type="match status" value="1"/>
</dbReference>
<dbReference type="Gene3D" id="1.50.10.10">
    <property type="match status" value="1"/>
</dbReference>
<comment type="caution">
    <text evidence="2">The sequence shown here is derived from an EMBL/GenBank/DDBJ whole genome shotgun (WGS) entry which is preliminary data.</text>
</comment>
<gene>
    <name evidence="2" type="ORF">DMH04_40895</name>
</gene>
<name>A0A428YV77_KIBAR</name>
<dbReference type="InterPro" id="IPR012341">
    <property type="entry name" value="6hp_glycosidase-like_sf"/>
</dbReference>
<evidence type="ECO:0000313" key="3">
    <source>
        <dbReference type="Proteomes" id="UP000287547"/>
    </source>
</evidence>
<dbReference type="OrthoDB" id="1492512at2"/>
<dbReference type="InterPro" id="IPR007822">
    <property type="entry name" value="LANC-like"/>
</dbReference>
<dbReference type="GO" id="GO:0005975">
    <property type="term" value="P:carbohydrate metabolic process"/>
    <property type="evidence" value="ECO:0007669"/>
    <property type="project" value="InterPro"/>
</dbReference>
<keyword evidence="2" id="KW-0723">Serine/threonine-protein kinase</keyword>
<dbReference type="InterPro" id="IPR057929">
    <property type="entry name" value="RamC_N"/>
</dbReference>
<dbReference type="Gene3D" id="1.50.10.20">
    <property type="match status" value="1"/>
</dbReference>
<dbReference type="SUPFAM" id="SSF56112">
    <property type="entry name" value="Protein kinase-like (PK-like)"/>
    <property type="match status" value="1"/>
</dbReference>
<dbReference type="InterPro" id="IPR058053">
    <property type="entry name" value="RamC_C"/>
</dbReference>
<evidence type="ECO:0000259" key="1">
    <source>
        <dbReference type="PROSITE" id="PS50011"/>
    </source>
</evidence>
<dbReference type="PANTHER" id="PTHR44167:SF24">
    <property type="entry name" value="SERINE_THREONINE-PROTEIN KINASE CHK2"/>
    <property type="match status" value="1"/>
</dbReference>
<dbReference type="InterPro" id="IPR011009">
    <property type="entry name" value="Kinase-like_dom_sf"/>
</dbReference>
<dbReference type="GO" id="GO:0004674">
    <property type="term" value="F:protein serine/threonine kinase activity"/>
    <property type="evidence" value="ECO:0007669"/>
    <property type="project" value="UniProtKB-KW"/>
</dbReference>
<dbReference type="GO" id="GO:0005524">
    <property type="term" value="F:ATP binding"/>
    <property type="evidence" value="ECO:0007669"/>
    <property type="project" value="InterPro"/>
</dbReference>
<dbReference type="Pfam" id="PF25816">
    <property type="entry name" value="RamC_N"/>
    <property type="match status" value="1"/>
</dbReference>